<name>A0ABS2UZR6_9ACTN</name>
<comment type="caution">
    <text evidence="1">The sequence shown here is derived from an EMBL/GenBank/DDBJ whole genome shotgun (WGS) entry which is preliminary data.</text>
</comment>
<dbReference type="Proteomes" id="UP000664109">
    <property type="component" value="Unassembled WGS sequence"/>
</dbReference>
<dbReference type="RefSeq" id="WP_205377023.1">
    <property type="nucleotide sequence ID" value="NZ_JAFEJA010000002.1"/>
</dbReference>
<gene>
    <name evidence="1" type="ORF">JE024_29555</name>
</gene>
<sequence>MTSTGPTTRPGSDAAIRRALRREVPNTLGILADPRDFAAMRGYRSFTFDDHDSYLRHADRLLRALTAQHLHTTLALFDPDEYADYCADAGLDADSPASRSRFTAELARRGTAVPCTGAPLAELLPHLVDATVRRATRHYATALLTDLGTCAECGEDIGRASFALATRVLTRLLDIAGPGTHHLVCSVPAPDEQLLAVLHAQGDDTTAPAALDTEEGVAFVTVLAAGIALRAGGGVVLRTTRPGAPDYLHGWRLDRGRLTPLTAGEVFSAYCTDAATGDPLPPEPGVEYRAGFPVTAADPGGHH</sequence>
<evidence type="ECO:0000313" key="2">
    <source>
        <dbReference type="Proteomes" id="UP000664109"/>
    </source>
</evidence>
<organism evidence="1 2">
    <name type="scientific">Streptomyces zhihengii</name>
    <dbReference type="NCBI Taxonomy" id="1818004"/>
    <lineage>
        <taxon>Bacteria</taxon>
        <taxon>Bacillati</taxon>
        <taxon>Actinomycetota</taxon>
        <taxon>Actinomycetes</taxon>
        <taxon>Kitasatosporales</taxon>
        <taxon>Streptomycetaceae</taxon>
        <taxon>Streptomyces</taxon>
    </lineage>
</organism>
<evidence type="ECO:0000313" key="1">
    <source>
        <dbReference type="EMBL" id="MBM9622813.1"/>
    </source>
</evidence>
<reference evidence="1 2" key="1">
    <citation type="journal article" date="2016" name="Arch. Microbiol.">
        <title>Streptomyces zhihengii sp. nov., isolated from rhizospheric soil of Psammosilene tunicoides.</title>
        <authorList>
            <person name="Huang M.J."/>
            <person name="Fei J.J."/>
            <person name="Salam N."/>
            <person name="Kim C.J."/>
            <person name="Hozzein W.N."/>
            <person name="Xiao M."/>
            <person name="Huang H.Q."/>
            <person name="Li W.J."/>
        </authorList>
    </citation>
    <scope>NUCLEOTIDE SEQUENCE [LARGE SCALE GENOMIC DNA]</scope>
    <source>
        <strain evidence="1 2">YIM T102</strain>
    </source>
</reference>
<dbReference type="EMBL" id="JAFEJA010000002">
    <property type="protein sequence ID" value="MBM9622813.1"/>
    <property type="molecule type" value="Genomic_DNA"/>
</dbReference>
<protein>
    <submittedName>
        <fullName evidence="1">Uncharacterized protein</fullName>
    </submittedName>
</protein>
<accession>A0ABS2UZR6</accession>
<keyword evidence="2" id="KW-1185">Reference proteome</keyword>
<proteinExistence type="predicted"/>